<organism evidence="1">
    <name type="scientific">Siphoviridae sp. ct0Wl9</name>
    <dbReference type="NCBI Taxonomy" id="2827763"/>
    <lineage>
        <taxon>Viruses</taxon>
        <taxon>Duplodnaviria</taxon>
        <taxon>Heunggongvirae</taxon>
        <taxon>Uroviricota</taxon>
        <taxon>Caudoviricetes</taxon>
    </lineage>
</organism>
<dbReference type="EMBL" id="BK032775">
    <property type="protein sequence ID" value="DAF59689.1"/>
    <property type="molecule type" value="Genomic_DNA"/>
</dbReference>
<name>A0A8S5T8V8_9CAUD</name>
<proteinExistence type="predicted"/>
<accession>A0A8S5T8V8</accession>
<evidence type="ECO:0000313" key="1">
    <source>
        <dbReference type="EMBL" id="DAF59689.1"/>
    </source>
</evidence>
<reference evidence="1" key="1">
    <citation type="journal article" date="2021" name="Proc. Natl. Acad. Sci. U.S.A.">
        <title>A Catalog of Tens of Thousands of Viruses from Human Metagenomes Reveals Hidden Associations with Chronic Diseases.</title>
        <authorList>
            <person name="Tisza M.J."/>
            <person name="Buck C.B."/>
        </authorList>
    </citation>
    <scope>NUCLEOTIDE SEQUENCE</scope>
    <source>
        <strain evidence="1">Ct0Wl9</strain>
    </source>
</reference>
<sequence>MALSAKNNQELENILMPALEKAIDYVVQKIWNDNRELIRTIVYESYQPEEYERTGEFKEAWDTDVKRLGNFVHGEMKYDPRELTVNYSKWQHGSEYLQQPMTTYLAEIIYQGLSGDLFGEGTWTKKRDVWEALNKKIGIRKIKQYFEEGMRKNGLNFRGHTASVQVTKYDEK</sequence>
<protein>
    <submittedName>
        <fullName evidence="1">Uncharacterized protein</fullName>
    </submittedName>
</protein>